<evidence type="ECO:0000259" key="1">
    <source>
        <dbReference type="Pfam" id="PF01370"/>
    </source>
</evidence>
<proteinExistence type="predicted"/>
<reference evidence="2 3" key="1">
    <citation type="submission" date="2020-01" db="EMBL/GenBank/DDBJ databases">
        <title>Whole genome and functional gene identification of agarase of Vibrio HN897.</title>
        <authorList>
            <person name="Liu Y."/>
            <person name="Zhao Z."/>
        </authorList>
    </citation>
    <scope>NUCLEOTIDE SEQUENCE [LARGE SCALE GENOMIC DNA]</scope>
    <source>
        <strain evidence="2 3">HN897</strain>
    </source>
</reference>
<dbReference type="Gene3D" id="3.40.50.720">
    <property type="entry name" value="NAD(P)-binding Rossmann-like Domain"/>
    <property type="match status" value="1"/>
</dbReference>
<gene>
    <name evidence="2" type="ORF">GT360_09675</name>
</gene>
<dbReference type="InterPro" id="IPR036291">
    <property type="entry name" value="NAD(P)-bd_dom_sf"/>
</dbReference>
<evidence type="ECO:0000313" key="2">
    <source>
        <dbReference type="EMBL" id="QIA63772.1"/>
    </source>
</evidence>
<feature type="domain" description="NAD-dependent epimerase/dehydratase" evidence="1">
    <location>
        <begin position="3"/>
        <end position="211"/>
    </location>
</feature>
<accession>A0A7Z2T3Y4</accession>
<organism evidence="2 3">
    <name type="scientific">Vibrio astriarenae</name>
    <dbReference type="NCBI Taxonomy" id="1481923"/>
    <lineage>
        <taxon>Bacteria</taxon>
        <taxon>Pseudomonadati</taxon>
        <taxon>Pseudomonadota</taxon>
        <taxon>Gammaproteobacteria</taxon>
        <taxon>Vibrionales</taxon>
        <taxon>Vibrionaceae</taxon>
        <taxon>Vibrio</taxon>
    </lineage>
</organism>
<dbReference type="SUPFAM" id="SSF51735">
    <property type="entry name" value="NAD(P)-binding Rossmann-fold domains"/>
    <property type="match status" value="1"/>
</dbReference>
<dbReference type="Proteomes" id="UP000464262">
    <property type="component" value="Chromosome 1"/>
</dbReference>
<dbReference type="InterPro" id="IPR001509">
    <property type="entry name" value="Epimerase_deHydtase"/>
</dbReference>
<dbReference type="AlphaFoldDB" id="A0A7Z2T3Y4"/>
<evidence type="ECO:0000313" key="3">
    <source>
        <dbReference type="Proteomes" id="UP000464262"/>
    </source>
</evidence>
<name>A0A7Z2T3Y4_9VIBR</name>
<sequence>MKIVVVGGGWLGLPLAKHLKGLGHIVAVTKTTQEGCLLLEKQGYHSFALSLGKDLNEEQKEAFETFSPDIIIGCFPPGLRAKKPANYVENWSQLSKLAHTVKAQKVIMISTSGVYPTLAEKMYECRELASQPHDSKQNLLSKGELEVINGGVPYSILRCSGLIGPNRHPARFAPRLKAISDKAPANMVHLDDVIAAIVFMLENGTNQIFNVTTPETVSKYEFYRRATGLYHEPFSMPAPVHTPDKQIMADKLVNTGFTFKYPHIFEALDALGDK</sequence>
<dbReference type="EMBL" id="CP047475">
    <property type="protein sequence ID" value="QIA63772.1"/>
    <property type="molecule type" value="Genomic_DNA"/>
</dbReference>
<dbReference type="RefSeq" id="WP_164648667.1">
    <property type="nucleotide sequence ID" value="NZ_CP047475.1"/>
</dbReference>
<dbReference type="Pfam" id="PF01370">
    <property type="entry name" value="Epimerase"/>
    <property type="match status" value="1"/>
</dbReference>
<dbReference type="KEGG" id="vas:GT360_09675"/>
<protein>
    <submittedName>
        <fullName evidence="2">NAD-dependent epimerase/dehydratase family protein</fullName>
    </submittedName>
</protein>
<keyword evidence="3" id="KW-1185">Reference proteome</keyword>